<dbReference type="NCBIfam" id="TIGR00225">
    <property type="entry name" value="prc"/>
    <property type="match status" value="1"/>
</dbReference>
<dbReference type="GO" id="GO:0006508">
    <property type="term" value="P:proteolysis"/>
    <property type="evidence" value="ECO:0007669"/>
    <property type="project" value="UniProtKB-KW"/>
</dbReference>
<protein>
    <submittedName>
        <fullName evidence="7">Carboxy terminal-processing peptidase</fullName>
    </submittedName>
</protein>
<dbReference type="InterPro" id="IPR001478">
    <property type="entry name" value="PDZ"/>
</dbReference>
<dbReference type="GO" id="GO:0007165">
    <property type="term" value="P:signal transduction"/>
    <property type="evidence" value="ECO:0007669"/>
    <property type="project" value="TreeGrafter"/>
</dbReference>
<keyword evidence="8" id="KW-1185">Reference proteome</keyword>
<dbReference type="InterPro" id="IPR036034">
    <property type="entry name" value="PDZ_sf"/>
</dbReference>
<dbReference type="Gene3D" id="2.30.42.10">
    <property type="match status" value="1"/>
</dbReference>
<name>A0A8J6HWD0_9FIRM</name>
<dbReference type="Proteomes" id="UP000657177">
    <property type="component" value="Unassembled WGS sequence"/>
</dbReference>
<organism evidence="7 8">
    <name type="scientific">Capillibacterium thermochitinicola</name>
    <dbReference type="NCBI Taxonomy" id="2699427"/>
    <lineage>
        <taxon>Bacteria</taxon>
        <taxon>Bacillati</taxon>
        <taxon>Bacillota</taxon>
        <taxon>Capillibacterium</taxon>
    </lineage>
</organism>
<evidence type="ECO:0000256" key="1">
    <source>
        <dbReference type="ARBA" id="ARBA00009179"/>
    </source>
</evidence>
<reference evidence="7" key="1">
    <citation type="submission" date="2020-06" db="EMBL/GenBank/DDBJ databases">
        <title>Novel chitinolytic bacterium.</title>
        <authorList>
            <person name="Ungkulpasvich U."/>
            <person name="Kosugi A."/>
            <person name="Uke A."/>
        </authorList>
    </citation>
    <scope>NUCLEOTIDE SEQUENCE</scope>
    <source>
        <strain evidence="7">UUS1-1</strain>
    </source>
</reference>
<evidence type="ECO:0000256" key="3">
    <source>
        <dbReference type="ARBA" id="ARBA00022801"/>
    </source>
</evidence>
<dbReference type="PANTHER" id="PTHR32060">
    <property type="entry name" value="TAIL-SPECIFIC PROTEASE"/>
    <property type="match status" value="1"/>
</dbReference>
<evidence type="ECO:0000256" key="4">
    <source>
        <dbReference type="ARBA" id="ARBA00022825"/>
    </source>
</evidence>
<dbReference type="AlphaFoldDB" id="A0A8J6HWD0"/>
<dbReference type="InterPro" id="IPR029045">
    <property type="entry name" value="ClpP/crotonase-like_dom_sf"/>
</dbReference>
<dbReference type="EMBL" id="JAAKDE010000004">
    <property type="protein sequence ID" value="MBA2132462.1"/>
    <property type="molecule type" value="Genomic_DNA"/>
</dbReference>
<dbReference type="PROSITE" id="PS50106">
    <property type="entry name" value="PDZ"/>
    <property type="match status" value="1"/>
</dbReference>
<gene>
    <name evidence="7" type="ORF">G5B42_02735</name>
</gene>
<dbReference type="RefSeq" id="WP_181338909.1">
    <property type="nucleotide sequence ID" value="NZ_JAAKDE010000004.1"/>
</dbReference>
<feature type="domain" description="PDZ" evidence="6">
    <location>
        <begin position="256"/>
        <end position="326"/>
    </location>
</feature>
<dbReference type="Pfam" id="PF03572">
    <property type="entry name" value="Peptidase_S41"/>
    <property type="match status" value="1"/>
</dbReference>
<accession>A0A8J6HWD0</accession>
<sequence>MKRFSLRSLPVILVIGLILLVLTTSLTGQEPSREQVLTQLVMGSLTAWHYASPSDMNLWSAQAFDLYLKALDYNKRFFTQWDLKTLEPFRTRLDDEVRRGTTEFYNLSWTLLSKRLREIQGYIDTFLAEPLDFEVQEYIELDPKKRDYPKDSAALKELWRKLVKAQTLNVYLDLLLAEENATETLAGKFQAIKGRALQPELEEQARTKVKNDLNRVIRRILEEKAEDRFARYLNALTRSFDPHSNYLAPKAKADFDIEMSGTLEGIGATLQEEGEYIKVVSIEPGGPSWRQGQLKAGDIILKVAQGDEEPVDLTNMPVDEAVLLIRGKKGTEVRLTVKKPDGQIEVISIIRDVVSFEGKYARSTVIETGKAGPKVGYIAIPSFYHDFNNPNGRTSAGDVRKELERLKKENVAGIILDLRDNLGGALDDAVKMAGLFIESGPIVQSKNKKGEISVFYDPDPAVVYEGPLVVMVNTMSASASEILAAALQDYGRAVIVGSAHTFGKGTVQGMISLDHFLDYLFPRYASFKPLGSLKFMEEKYYRINGGATQLEGVQADLVLPDPYAYLEIGERYHEYALPWDKVAPLSYKPWASAAWNLAELKANSARRLADHPGFALVQKNIEQVRKQRESTLQPLQLAEFIEQQRKVQLEAEKLNTAPQPTIGAGWNFIGQRAQDEVHAAREKEWLDQLQTDLYLEEAVHVLLDIVRAGSQAAAA</sequence>
<proteinExistence type="inferred from homology"/>
<dbReference type="PANTHER" id="PTHR32060:SF22">
    <property type="entry name" value="CARBOXYL-TERMINAL-PROCESSING PEPTIDASE 3, CHLOROPLASTIC"/>
    <property type="match status" value="1"/>
</dbReference>
<dbReference type="Gene3D" id="3.90.226.10">
    <property type="entry name" value="2-enoyl-CoA Hydratase, Chain A, domain 1"/>
    <property type="match status" value="1"/>
</dbReference>
<dbReference type="InterPro" id="IPR004447">
    <property type="entry name" value="Peptidase_S41A"/>
</dbReference>
<dbReference type="Pfam" id="PF11818">
    <property type="entry name" value="DUF3340"/>
    <property type="match status" value="1"/>
</dbReference>
<dbReference type="GO" id="GO:0030288">
    <property type="term" value="C:outer membrane-bounded periplasmic space"/>
    <property type="evidence" value="ECO:0007669"/>
    <property type="project" value="TreeGrafter"/>
</dbReference>
<dbReference type="GO" id="GO:0004175">
    <property type="term" value="F:endopeptidase activity"/>
    <property type="evidence" value="ECO:0007669"/>
    <property type="project" value="TreeGrafter"/>
</dbReference>
<dbReference type="SMART" id="SM00228">
    <property type="entry name" value="PDZ"/>
    <property type="match status" value="1"/>
</dbReference>
<evidence type="ECO:0000313" key="8">
    <source>
        <dbReference type="Proteomes" id="UP000657177"/>
    </source>
</evidence>
<dbReference type="GO" id="GO:0008236">
    <property type="term" value="F:serine-type peptidase activity"/>
    <property type="evidence" value="ECO:0007669"/>
    <property type="project" value="UniProtKB-KW"/>
</dbReference>
<dbReference type="InterPro" id="IPR040573">
    <property type="entry name" value="TSP_N"/>
</dbReference>
<dbReference type="SUPFAM" id="SSF52096">
    <property type="entry name" value="ClpP/crotonase"/>
    <property type="match status" value="1"/>
</dbReference>
<dbReference type="SUPFAM" id="SSF50156">
    <property type="entry name" value="PDZ domain-like"/>
    <property type="match status" value="1"/>
</dbReference>
<keyword evidence="4 5" id="KW-0720">Serine protease</keyword>
<evidence type="ECO:0000259" key="6">
    <source>
        <dbReference type="PROSITE" id="PS50106"/>
    </source>
</evidence>
<dbReference type="SMART" id="SM00245">
    <property type="entry name" value="TSPc"/>
    <property type="match status" value="1"/>
</dbReference>
<comment type="similarity">
    <text evidence="1 5">Belongs to the peptidase S41A family.</text>
</comment>
<keyword evidence="2 5" id="KW-0645">Protease</keyword>
<comment type="caution">
    <text evidence="7">The sequence shown here is derived from an EMBL/GenBank/DDBJ whole genome shotgun (WGS) entry which is preliminary data.</text>
</comment>
<keyword evidence="3 5" id="KW-0378">Hydrolase</keyword>
<evidence type="ECO:0000256" key="5">
    <source>
        <dbReference type="RuleBase" id="RU004404"/>
    </source>
</evidence>
<dbReference type="Pfam" id="PF17804">
    <property type="entry name" value="TSP_NTD"/>
    <property type="match status" value="1"/>
</dbReference>
<evidence type="ECO:0000256" key="2">
    <source>
        <dbReference type="ARBA" id="ARBA00022670"/>
    </source>
</evidence>
<dbReference type="InterPro" id="IPR005151">
    <property type="entry name" value="Tail-specific_protease"/>
</dbReference>
<evidence type="ECO:0000313" key="7">
    <source>
        <dbReference type="EMBL" id="MBA2132462.1"/>
    </source>
</evidence>
<dbReference type="CDD" id="cd07560">
    <property type="entry name" value="Peptidase_S41_CPP"/>
    <property type="match status" value="1"/>
</dbReference>
<dbReference type="Pfam" id="PF00595">
    <property type="entry name" value="PDZ"/>
    <property type="match status" value="1"/>
</dbReference>
<dbReference type="InterPro" id="IPR020992">
    <property type="entry name" value="Tail_Prtase_C"/>
</dbReference>
<dbReference type="CDD" id="cd06782">
    <property type="entry name" value="cpPDZ_CPP-like"/>
    <property type="match status" value="1"/>
</dbReference>